<keyword evidence="3" id="KW-0238">DNA-binding</keyword>
<evidence type="ECO:0000256" key="3">
    <source>
        <dbReference type="ARBA" id="ARBA00023125"/>
    </source>
</evidence>
<evidence type="ECO:0008006" key="8">
    <source>
        <dbReference type="Google" id="ProtNLM"/>
    </source>
</evidence>
<evidence type="ECO:0000313" key="7">
    <source>
        <dbReference type="Proteomes" id="UP000249577"/>
    </source>
</evidence>
<dbReference type="InterPro" id="IPR011010">
    <property type="entry name" value="DNA_brk_join_enz"/>
</dbReference>
<dbReference type="Proteomes" id="UP000249577">
    <property type="component" value="Unassembled WGS sequence"/>
</dbReference>
<gene>
    <name evidence="6" type="ORF">DI565_20215</name>
</gene>
<protein>
    <recommendedName>
        <fullName evidence="8">Tyr recombinase domain-containing protein</fullName>
    </recommendedName>
</protein>
<proteinExistence type="inferred from homology"/>
<evidence type="ECO:0000256" key="1">
    <source>
        <dbReference type="ARBA" id="ARBA00008857"/>
    </source>
</evidence>
<comment type="similarity">
    <text evidence="1">Belongs to the 'phage' integrase family.</text>
</comment>
<dbReference type="PANTHER" id="PTHR30349">
    <property type="entry name" value="PHAGE INTEGRASE-RELATED"/>
    <property type="match status" value="1"/>
</dbReference>
<keyword evidence="2" id="KW-0229">DNA integration</keyword>
<dbReference type="InterPro" id="IPR013762">
    <property type="entry name" value="Integrase-like_cat_sf"/>
</dbReference>
<keyword evidence="4" id="KW-0233">DNA recombination</keyword>
<evidence type="ECO:0000256" key="2">
    <source>
        <dbReference type="ARBA" id="ARBA00022908"/>
    </source>
</evidence>
<dbReference type="EMBL" id="QFPN01000021">
    <property type="protein sequence ID" value="PZQ10028.1"/>
    <property type="molecule type" value="Genomic_DNA"/>
</dbReference>
<dbReference type="InterPro" id="IPR050090">
    <property type="entry name" value="Tyrosine_recombinase_XerCD"/>
</dbReference>
<dbReference type="AlphaFoldDB" id="A0A2W5K3R9"/>
<dbReference type="PANTHER" id="PTHR30349:SF41">
    <property type="entry name" value="INTEGRASE_RECOMBINASE PROTEIN MJ0367-RELATED"/>
    <property type="match status" value="1"/>
</dbReference>
<dbReference type="Gene3D" id="1.10.443.10">
    <property type="entry name" value="Intergrase catalytic core"/>
    <property type="match status" value="1"/>
</dbReference>
<comment type="caution">
    <text evidence="6">The sequence shown here is derived from an EMBL/GenBank/DDBJ whole genome shotgun (WGS) entry which is preliminary data.</text>
</comment>
<evidence type="ECO:0000256" key="5">
    <source>
        <dbReference type="SAM" id="MobiDB-lite"/>
    </source>
</evidence>
<feature type="region of interest" description="Disordered" evidence="5">
    <location>
        <begin position="142"/>
        <end position="167"/>
    </location>
</feature>
<evidence type="ECO:0000256" key="4">
    <source>
        <dbReference type="ARBA" id="ARBA00023172"/>
    </source>
</evidence>
<dbReference type="GO" id="GO:0003677">
    <property type="term" value="F:DNA binding"/>
    <property type="evidence" value="ECO:0007669"/>
    <property type="project" value="UniProtKB-KW"/>
</dbReference>
<reference evidence="6 7" key="1">
    <citation type="submission" date="2017-08" db="EMBL/GenBank/DDBJ databases">
        <title>Infants hospitalized years apart are colonized by the same room-sourced microbial strains.</title>
        <authorList>
            <person name="Brooks B."/>
            <person name="Olm M.R."/>
            <person name="Firek B.A."/>
            <person name="Baker R."/>
            <person name="Thomas B.C."/>
            <person name="Morowitz M.J."/>
            <person name="Banfield J.F."/>
        </authorList>
    </citation>
    <scope>NUCLEOTIDE SEQUENCE [LARGE SCALE GENOMIC DNA]</scope>
    <source>
        <strain evidence="6">S2_005_003_R2_43</strain>
    </source>
</reference>
<evidence type="ECO:0000313" key="6">
    <source>
        <dbReference type="EMBL" id="PZQ10028.1"/>
    </source>
</evidence>
<sequence length="583" mass="65985">MRCLPWVLDVVESTNFHDLFFRSARRLDEYAFAEPRIDDDTLLARRAFEEMLKNLNRRAQAAGFDPKSADPDWLVLVKEFVDENVRIAAELGKARNREAYERGRRDERDAAAIGFGSAAAPAPVDDADGLVAAIERELERPTHLVSKPASTETHHTLPTPPVKAEPLAEASKHDFRISEVLKLYLADDLKAKKGVGSAVSEVAPTIQFMIDALEDPPLASVTKEQYAQIDAMLPDIPNRKNIPRTIGTSLFARYAYARDNGWDGLERLSEATVRNRYATAFSRFLTWAIQKEYMSGPRHVFKETSDQLYAELPRDAFEDTEILKLFGQPLYTGCESANRIWSPGRYFVQNHLYWGYLILLLTGMRPSEVAQLKLHQFVEGKDVYLFNLKPFDARKGRVKLADIPKQKTKNAARVVPIHPLLIELGLKERVDALRELGCDRLLPEWPVYTRTTGEQKPGQAITKSWIYVKEKFGFEREDLTLYSTRHGMAQVLDDGSVANRTRHRVLGHAGGSDAVPLRYGAKGLMTKEQAGFIVELETDLIRGMRELLMPAKEKADLGELVRLTPWLTRANWAKEGVQKRRGS</sequence>
<dbReference type="GO" id="GO:0006310">
    <property type="term" value="P:DNA recombination"/>
    <property type="evidence" value="ECO:0007669"/>
    <property type="project" value="UniProtKB-KW"/>
</dbReference>
<dbReference type="SUPFAM" id="SSF56349">
    <property type="entry name" value="DNA breaking-rejoining enzymes"/>
    <property type="match status" value="1"/>
</dbReference>
<accession>A0A2W5K3R9</accession>
<organism evidence="6 7">
    <name type="scientific">Ancylobacter novellus</name>
    <name type="common">Thiobacillus novellus</name>
    <dbReference type="NCBI Taxonomy" id="921"/>
    <lineage>
        <taxon>Bacteria</taxon>
        <taxon>Pseudomonadati</taxon>
        <taxon>Pseudomonadota</taxon>
        <taxon>Alphaproteobacteria</taxon>
        <taxon>Hyphomicrobiales</taxon>
        <taxon>Xanthobacteraceae</taxon>
        <taxon>Ancylobacter</taxon>
    </lineage>
</organism>
<dbReference type="GO" id="GO:0015074">
    <property type="term" value="P:DNA integration"/>
    <property type="evidence" value="ECO:0007669"/>
    <property type="project" value="UniProtKB-KW"/>
</dbReference>
<name>A0A2W5K3R9_ANCNO</name>